<evidence type="ECO:0000256" key="1">
    <source>
        <dbReference type="SAM" id="MobiDB-lite"/>
    </source>
</evidence>
<organism evidence="2 3">
    <name type="scientific">Parnassius apollo</name>
    <name type="common">Apollo butterfly</name>
    <name type="synonym">Papilio apollo</name>
    <dbReference type="NCBI Taxonomy" id="110799"/>
    <lineage>
        <taxon>Eukaryota</taxon>
        <taxon>Metazoa</taxon>
        <taxon>Ecdysozoa</taxon>
        <taxon>Arthropoda</taxon>
        <taxon>Hexapoda</taxon>
        <taxon>Insecta</taxon>
        <taxon>Pterygota</taxon>
        <taxon>Neoptera</taxon>
        <taxon>Endopterygota</taxon>
        <taxon>Lepidoptera</taxon>
        <taxon>Glossata</taxon>
        <taxon>Ditrysia</taxon>
        <taxon>Papilionoidea</taxon>
        <taxon>Papilionidae</taxon>
        <taxon>Parnassiinae</taxon>
        <taxon>Parnassini</taxon>
        <taxon>Parnassius</taxon>
        <taxon>Parnassius</taxon>
    </lineage>
</organism>
<gene>
    <name evidence="2" type="ORF">PAPOLLO_LOCUS4138</name>
</gene>
<evidence type="ECO:0000313" key="3">
    <source>
        <dbReference type="Proteomes" id="UP000691718"/>
    </source>
</evidence>
<proteinExistence type="predicted"/>
<name>A0A8S3WB79_PARAO</name>
<reference evidence="2" key="1">
    <citation type="submission" date="2021-04" db="EMBL/GenBank/DDBJ databases">
        <authorList>
            <person name="Tunstrom K."/>
        </authorList>
    </citation>
    <scope>NUCLEOTIDE SEQUENCE</scope>
</reference>
<feature type="compositionally biased region" description="Acidic residues" evidence="1">
    <location>
        <begin position="398"/>
        <end position="409"/>
    </location>
</feature>
<evidence type="ECO:0000313" key="2">
    <source>
        <dbReference type="EMBL" id="CAG4949849.1"/>
    </source>
</evidence>
<keyword evidence="3" id="KW-1185">Reference proteome</keyword>
<dbReference type="AlphaFoldDB" id="A0A8S3WB79"/>
<dbReference type="Proteomes" id="UP000691718">
    <property type="component" value="Unassembled WGS sequence"/>
</dbReference>
<protein>
    <submittedName>
        <fullName evidence="2">(apollo) hypothetical protein</fullName>
    </submittedName>
</protein>
<dbReference type="OrthoDB" id="10023262at2759"/>
<dbReference type="EMBL" id="CAJQZP010000220">
    <property type="protein sequence ID" value="CAG4949849.1"/>
    <property type="molecule type" value="Genomic_DNA"/>
</dbReference>
<feature type="compositionally biased region" description="Basic and acidic residues" evidence="1">
    <location>
        <begin position="386"/>
        <end position="397"/>
    </location>
</feature>
<accession>A0A8S3WB79</accession>
<sequence length="409" mass="47838">MPKPQYSQKFRDSWLQDPDLKEWLQAVESTTGQVAKCKFCGTILRSHYGDLKTHALSKKHQQNRKVITKQPKLTFKKESTDNKKKDEARVALFTAMHTSIRTVDHLGEVINHSHEKEINKMQMHRTKCTVNKMFESKNTDHTLLCGELTNLIDTLVTKVTLPTHKIDIFTQNIRDYLDQRCYLGFRFEKHIQEMKEKGFPREEEEVLRNRCIQFIVCLIDEIKNRLPENITLMKQISRISVEKALHHNKENLVDIMARFVTSTELIAKIDDQWQQIHLLRWNETKDTKNFWSKVLKFKDAQGVARFQELATFAITLLVLPHSNADVERLFSSMNIIKNKQRNRMKLTLLKSILKIRCGSMQLMGKCCNNYEIPLNLIKQIGTKESYQSDKDNSKAENENADSSEDDLLM</sequence>
<comment type="caution">
    <text evidence="2">The sequence shown here is derived from an EMBL/GenBank/DDBJ whole genome shotgun (WGS) entry which is preliminary data.</text>
</comment>
<feature type="region of interest" description="Disordered" evidence="1">
    <location>
        <begin position="385"/>
        <end position="409"/>
    </location>
</feature>